<reference evidence="3" key="1">
    <citation type="journal article" date="2014" name="Front. Microbiol.">
        <title>High frequency of phylogenetically diverse reductive dehalogenase-homologous genes in deep subseafloor sedimentary metagenomes.</title>
        <authorList>
            <person name="Kawai M."/>
            <person name="Futagami T."/>
            <person name="Toyoda A."/>
            <person name="Takaki Y."/>
            <person name="Nishi S."/>
            <person name="Hori S."/>
            <person name="Arai W."/>
            <person name="Tsubouchi T."/>
            <person name="Morono Y."/>
            <person name="Uchiyama I."/>
            <person name="Ito T."/>
            <person name="Fujiyama A."/>
            <person name="Inagaki F."/>
            <person name="Takami H."/>
        </authorList>
    </citation>
    <scope>NUCLEOTIDE SEQUENCE</scope>
    <source>
        <strain evidence="3">Expedition CK06-06</strain>
    </source>
</reference>
<feature type="non-terminal residue" evidence="3">
    <location>
        <position position="1"/>
    </location>
</feature>
<evidence type="ECO:0000256" key="2">
    <source>
        <dbReference type="SAM" id="Phobius"/>
    </source>
</evidence>
<sequence length="253" mass="28917">DLVLTIRGQTAMLYRAGIYVRMVDLADKIARKLFVVEIIAEGAMKSRVAQALKISRQTIDNYLAIKEHFGTEGLTRGYSLAESKSRRKQREIHAQEGPQGNKAEMVAEIRRQEREQRERENRNLSFSFEGVGKAGEIGKGDQIFSEWRDWKETRYAGVFVYLITLIRGWKWLELVMGHFGNAYKIFMVFVLMAARNIRPICRFSCSFLLFLRGSPSLVTLSVVFASFLYNLPNSFFTALIKLSFSLTSGFAIS</sequence>
<feature type="region of interest" description="Disordered" evidence="1">
    <location>
        <begin position="80"/>
        <end position="101"/>
    </location>
</feature>
<evidence type="ECO:0000313" key="3">
    <source>
        <dbReference type="EMBL" id="GAJ13078.1"/>
    </source>
</evidence>
<evidence type="ECO:0000256" key="1">
    <source>
        <dbReference type="SAM" id="MobiDB-lite"/>
    </source>
</evidence>
<feature type="transmembrane region" description="Helical" evidence="2">
    <location>
        <begin position="209"/>
        <end position="229"/>
    </location>
</feature>
<dbReference type="AlphaFoldDB" id="X1U6A9"/>
<accession>X1U6A9</accession>
<dbReference type="EMBL" id="BARW01025846">
    <property type="protein sequence ID" value="GAJ13078.1"/>
    <property type="molecule type" value="Genomic_DNA"/>
</dbReference>
<proteinExistence type="predicted"/>
<keyword evidence="2" id="KW-0812">Transmembrane</keyword>
<gene>
    <name evidence="3" type="ORF">S12H4_42270</name>
</gene>
<feature type="transmembrane region" description="Helical" evidence="2">
    <location>
        <begin position="178"/>
        <end position="197"/>
    </location>
</feature>
<comment type="caution">
    <text evidence="3">The sequence shown here is derived from an EMBL/GenBank/DDBJ whole genome shotgun (WGS) entry which is preliminary data.</text>
</comment>
<organism evidence="3">
    <name type="scientific">marine sediment metagenome</name>
    <dbReference type="NCBI Taxonomy" id="412755"/>
    <lineage>
        <taxon>unclassified sequences</taxon>
        <taxon>metagenomes</taxon>
        <taxon>ecological metagenomes</taxon>
    </lineage>
</organism>
<keyword evidence="2" id="KW-1133">Transmembrane helix</keyword>
<keyword evidence="2" id="KW-0472">Membrane</keyword>
<name>X1U6A9_9ZZZZ</name>
<protein>
    <submittedName>
        <fullName evidence="3">Uncharacterized protein</fullName>
    </submittedName>
</protein>